<feature type="transmembrane region" description="Helical" evidence="9">
    <location>
        <begin position="227"/>
        <end position="249"/>
    </location>
</feature>
<gene>
    <name evidence="10" type="ORF">NEMVEDRAFT_v1g238491</name>
</gene>
<evidence type="ECO:0000256" key="4">
    <source>
        <dbReference type="ARBA" id="ARBA00022692"/>
    </source>
</evidence>
<evidence type="ECO:0000256" key="6">
    <source>
        <dbReference type="ARBA" id="ARBA00022989"/>
    </source>
</evidence>
<keyword evidence="6 9" id="KW-1133">Transmembrane helix</keyword>
<evidence type="ECO:0000256" key="3">
    <source>
        <dbReference type="ARBA" id="ARBA00022448"/>
    </source>
</evidence>
<dbReference type="GO" id="GO:0022857">
    <property type="term" value="F:transmembrane transporter activity"/>
    <property type="evidence" value="ECO:0000318"/>
    <property type="project" value="GO_Central"/>
</dbReference>
<name>A7RIC2_NEMVE</name>
<dbReference type="HOGENOM" id="CLU_039425_1_0_1"/>
<accession>A7RIC2</accession>
<dbReference type="EMBL" id="DS469512">
    <property type="protein sequence ID" value="EDO48679.1"/>
    <property type="molecule type" value="Genomic_DNA"/>
</dbReference>
<evidence type="ECO:0000256" key="9">
    <source>
        <dbReference type="RuleBase" id="RU362000"/>
    </source>
</evidence>
<reference evidence="10 11" key="1">
    <citation type="journal article" date="2007" name="Science">
        <title>Sea anemone genome reveals ancestral eumetazoan gene repertoire and genomic organization.</title>
        <authorList>
            <person name="Putnam N.H."/>
            <person name="Srivastava M."/>
            <person name="Hellsten U."/>
            <person name="Dirks B."/>
            <person name="Chapman J."/>
            <person name="Salamov A."/>
            <person name="Terry A."/>
            <person name="Shapiro H."/>
            <person name="Lindquist E."/>
            <person name="Kapitonov V.V."/>
            <person name="Jurka J."/>
            <person name="Genikhovich G."/>
            <person name="Grigoriev I.V."/>
            <person name="Lucas S.M."/>
            <person name="Steele R.E."/>
            <person name="Finnerty J.R."/>
            <person name="Technau U."/>
            <person name="Martindale M.Q."/>
            <person name="Rokhsar D.S."/>
        </authorList>
    </citation>
    <scope>NUCLEOTIDE SEQUENCE [LARGE SCALE GENOMIC DNA]</scope>
    <source>
        <strain evidence="11">CH2 X CH6</strain>
    </source>
</reference>
<dbReference type="InterPro" id="IPR004686">
    <property type="entry name" value="Mtc"/>
</dbReference>
<dbReference type="Pfam" id="PF03820">
    <property type="entry name" value="SFXNs"/>
    <property type="match status" value="1"/>
</dbReference>
<dbReference type="GO" id="GO:0005743">
    <property type="term" value="C:mitochondrial inner membrane"/>
    <property type="evidence" value="ECO:0000318"/>
    <property type="project" value="GO_Central"/>
</dbReference>
<comment type="caution">
    <text evidence="9">Lacks conserved residue(s) required for the propagation of feature annotation.</text>
</comment>
<dbReference type="eggNOG" id="KOG3767">
    <property type="taxonomic scope" value="Eukaryota"/>
</dbReference>
<protein>
    <recommendedName>
        <fullName evidence="9">Sidoreflexin</fullName>
    </recommendedName>
</protein>
<dbReference type="OMA" id="GRVRHCA"/>
<keyword evidence="3" id="KW-0813">Transport</keyword>
<organism evidence="10 11">
    <name type="scientific">Nematostella vectensis</name>
    <name type="common">Starlet sea anemone</name>
    <dbReference type="NCBI Taxonomy" id="45351"/>
    <lineage>
        <taxon>Eukaryota</taxon>
        <taxon>Metazoa</taxon>
        <taxon>Cnidaria</taxon>
        <taxon>Anthozoa</taxon>
        <taxon>Hexacorallia</taxon>
        <taxon>Actiniaria</taxon>
        <taxon>Edwardsiidae</taxon>
        <taxon>Nematostella</taxon>
    </lineage>
</organism>
<keyword evidence="7 9" id="KW-0496">Mitochondrion</keyword>
<evidence type="ECO:0000313" key="10">
    <source>
        <dbReference type="EMBL" id="EDO48679.1"/>
    </source>
</evidence>
<dbReference type="NCBIfam" id="TIGR00798">
    <property type="entry name" value="mtc"/>
    <property type="match status" value="1"/>
</dbReference>
<keyword evidence="11" id="KW-1185">Reference proteome</keyword>
<evidence type="ECO:0000256" key="1">
    <source>
        <dbReference type="ARBA" id="ARBA00004225"/>
    </source>
</evidence>
<evidence type="ECO:0000256" key="8">
    <source>
        <dbReference type="ARBA" id="ARBA00023136"/>
    </source>
</evidence>
<dbReference type="InParanoid" id="A7RIC2"/>
<dbReference type="Proteomes" id="UP000001593">
    <property type="component" value="Unassembled WGS sequence"/>
</dbReference>
<feature type="transmembrane region" description="Helical" evidence="9">
    <location>
        <begin position="151"/>
        <end position="171"/>
    </location>
</feature>
<comment type="similarity">
    <text evidence="2 9">Belongs to the sideroflexin family.</text>
</comment>
<evidence type="ECO:0000256" key="2">
    <source>
        <dbReference type="ARBA" id="ARBA00005974"/>
    </source>
</evidence>
<dbReference type="GO" id="GO:0015075">
    <property type="term" value="F:monoatomic ion transmembrane transporter activity"/>
    <property type="evidence" value="ECO:0007669"/>
    <property type="project" value="InterPro"/>
</dbReference>
<dbReference type="PhylomeDB" id="A7RIC2"/>
<evidence type="ECO:0000256" key="7">
    <source>
        <dbReference type="ARBA" id="ARBA00023128"/>
    </source>
</evidence>
<dbReference type="GO" id="GO:0140300">
    <property type="term" value="P:serine import into mitochondrion"/>
    <property type="evidence" value="ECO:0000318"/>
    <property type="project" value="GO_Central"/>
</dbReference>
<keyword evidence="8 9" id="KW-0472">Membrane</keyword>
<dbReference type="KEGG" id="nve:5520933"/>
<proteinExistence type="inferred from homology"/>
<dbReference type="PANTHER" id="PTHR11153">
    <property type="entry name" value="SIDEROFLEXIN"/>
    <property type="match status" value="1"/>
</dbReference>
<keyword evidence="4 9" id="KW-0812">Transmembrane</keyword>
<dbReference type="AlphaFoldDB" id="A7RIC2"/>
<comment type="subcellular location">
    <subcellularLocation>
        <location evidence="1 9">Mitochondrion membrane</location>
        <topology evidence="1 9">Multi-pass membrane protein</topology>
    </subcellularLocation>
</comment>
<sequence length="325" mass="36277">MESARLPSGRIDLDKPRYDQSTYMGRAKHFFTVTDPRNILRSAKELEESKQLLIKYRRGEEPKGTSDEQVWWAKKTYESAYHPDTGETMFILGRMSAQVPMNMTITGCMMTFYRTTPAVLFWQWINQSFNAVVNYTNRSGDSLLTNKELSIAYALATSGAITVALGLNYATRGAPPLIGRFVPFAAVAAANCVNIPFMRQREIFHGIPITDKDGNRIGESKAAARKAIASVVFSRIGMAAPGMFLPPFIMNHLDSKPFMKRLPWLASPIQVLLVGFCLVFATPLCCAIFPQQSSIAVSHLEPELQAKIREKYGDSLDAVFFNKGL</sequence>
<evidence type="ECO:0000313" key="11">
    <source>
        <dbReference type="Proteomes" id="UP000001593"/>
    </source>
</evidence>
<dbReference type="PANTHER" id="PTHR11153:SF8">
    <property type="entry name" value="SIDEROFLEXIN-1"/>
    <property type="match status" value="1"/>
</dbReference>
<feature type="transmembrane region" description="Helical" evidence="9">
    <location>
        <begin position="269"/>
        <end position="289"/>
    </location>
</feature>
<keyword evidence="5" id="KW-0029">Amino-acid transport</keyword>
<evidence type="ECO:0000256" key="5">
    <source>
        <dbReference type="ARBA" id="ARBA00022970"/>
    </source>
</evidence>